<evidence type="ECO:0000313" key="2">
    <source>
        <dbReference type="EMBL" id="BBX89222.1"/>
    </source>
</evidence>
<keyword evidence="1" id="KW-0812">Transmembrane</keyword>
<name>A0ABM7IR01_9MYCO</name>
<dbReference type="Proteomes" id="UP000466683">
    <property type="component" value="Chromosome"/>
</dbReference>
<protein>
    <submittedName>
        <fullName evidence="2">Uncharacterized protein</fullName>
    </submittedName>
</protein>
<accession>A0ABM7IR01</accession>
<sequence length="217" mass="22899">MLPTTLCAAVRAWDSAVLHATAADRAERTAGDRMSRVELSGGSLLTSRIAQVTGHVSWWVFVVGRLMSELGLTMGGGMPRRYADYSADSLFGSGLGQADSGWTAYEPLTNQPPPGLSDPFYAANIISTVAVAALVVTVIAAMVEAALGRRWLIGAGTVLAPVIGAAIILTALYERAGFLGGGDLELPPLLVFLLVLLGVAIREVWSRVLQPRIVRRG</sequence>
<organism evidence="2 3">
    <name type="scientific">Mycolicibacterium boenickei</name>
    <dbReference type="NCBI Taxonomy" id="146017"/>
    <lineage>
        <taxon>Bacteria</taxon>
        <taxon>Bacillati</taxon>
        <taxon>Actinomycetota</taxon>
        <taxon>Actinomycetes</taxon>
        <taxon>Mycobacteriales</taxon>
        <taxon>Mycobacteriaceae</taxon>
        <taxon>Mycolicibacterium</taxon>
    </lineage>
</organism>
<feature type="transmembrane region" description="Helical" evidence="1">
    <location>
        <begin position="120"/>
        <end position="143"/>
    </location>
</feature>
<proteinExistence type="predicted"/>
<gene>
    <name evidence="2" type="ORF">MBOE_08710</name>
</gene>
<dbReference type="EMBL" id="AP022579">
    <property type="protein sequence ID" value="BBX89222.1"/>
    <property type="molecule type" value="Genomic_DNA"/>
</dbReference>
<keyword evidence="1" id="KW-1133">Transmembrane helix</keyword>
<feature type="transmembrane region" description="Helical" evidence="1">
    <location>
        <begin position="150"/>
        <end position="173"/>
    </location>
</feature>
<dbReference type="SUPFAM" id="SSF81442">
    <property type="entry name" value="Cytochrome c oxidase subunit I-like"/>
    <property type="match status" value="1"/>
</dbReference>
<feature type="transmembrane region" description="Helical" evidence="1">
    <location>
        <begin position="185"/>
        <end position="205"/>
    </location>
</feature>
<keyword evidence="1" id="KW-0472">Membrane</keyword>
<dbReference type="InterPro" id="IPR036927">
    <property type="entry name" value="Cyt_c_oxase-like_su1_sf"/>
</dbReference>
<keyword evidence="3" id="KW-1185">Reference proteome</keyword>
<reference evidence="2 3" key="1">
    <citation type="journal article" date="2019" name="Emerg. Microbes Infect.">
        <title>Comprehensive subspecies identification of 175 nontuberculous mycobacteria species based on 7547 genomic profiles.</title>
        <authorList>
            <person name="Matsumoto Y."/>
            <person name="Kinjo T."/>
            <person name="Motooka D."/>
            <person name="Nabeya D."/>
            <person name="Jung N."/>
            <person name="Uechi K."/>
            <person name="Horii T."/>
            <person name="Iida T."/>
            <person name="Fujita J."/>
            <person name="Nakamura S."/>
        </authorList>
    </citation>
    <scope>NUCLEOTIDE SEQUENCE [LARGE SCALE GENOMIC DNA]</scope>
    <source>
        <strain evidence="2 3">JCM 15653</strain>
    </source>
</reference>
<evidence type="ECO:0000256" key="1">
    <source>
        <dbReference type="SAM" id="Phobius"/>
    </source>
</evidence>
<evidence type="ECO:0000313" key="3">
    <source>
        <dbReference type="Proteomes" id="UP000466683"/>
    </source>
</evidence>